<reference evidence="1 2" key="1">
    <citation type="submission" date="2017-02" db="EMBL/GenBank/DDBJ databases">
        <title>isolation and characterization of a novel temperate virus Aeropyrum globular virus 1 infecting hyperthermophilic archaeon Aeropyrum.</title>
        <authorList>
            <person name="Yumiya M."/>
            <person name="Yoshida T."/>
            <person name="Sako Y."/>
        </authorList>
    </citation>
    <scope>NUCLEOTIDE SEQUENCE [LARGE SCALE GENOMIC DNA]</scope>
    <source>
        <strain evidence="1 2">YK1-12-2013</strain>
    </source>
</reference>
<accession>A0A401H7C6</accession>
<name>A0A401H7C6_AERPX</name>
<dbReference type="Proteomes" id="UP000291213">
    <property type="component" value="Unassembled WGS sequence"/>
</dbReference>
<evidence type="ECO:0000313" key="2">
    <source>
        <dbReference type="Proteomes" id="UP000291213"/>
    </source>
</evidence>
<gene>
    <name evidence="1" type="ORF">apy_00050</name>
</gene>
<comment type="caution">
    <text evidence="1">The sequence shown here is derived from an EMBL/GenBank/DDBJ whole genome shotgun (WGS) entry which is preliminary data.</text>
</comment>
<proteinExistence type="predicted"/>
<organism evidence="1 2">
    <name type="scientific">Aeropyrum pernix</name>
    <dbReference type="NCBI Taxonomy" id="56636"/>
    <lineage>
        <taxon>Archaea</taxon>
        <taxon>Thermoproteota</taxon>
        <taxon>Thermoprotei</taxon>
        <taxon>Desulfurococcales</taxon>
        <taxon>Desulfurococcaceae</taxon>
        <taxon>Aeropyrum</taxon>
    </lineage>
</organism>
<evidence type="ECO:0000313" key="1">
    <source>
        <dbReference type="EMBL" id="GBF08280.1"/>
    </source>
</evidence>
<sequence>MGYSRFRTRTVKNLQPGFIAVISEVALEAVKAKIAASRNPFMAYDYAEALDALISILPPEAKQDLTKRLGVDVDIVVEEALGSCSRDPNTHPYVNEARCLRRVKEDLDKLLRVVFDVAHRRGLFVVEREVLYGGEA</sequence>
<dbReference type="EMBL" id="BDMD01000001">
    <property type="protein sequence ID" value="GBF08280.1"/>
    <property type="molecule type" value="Genomic_DNA"/>
</dbReference>
<dbReference type="AlphaFoldDB" id="A0A401H7C6"/>
<dbReference type="RefSeq" id="WP_131159368.1">
    <property type="nucleotide sequence ID" value="NZ_BDMD01000001.1"/>
</dbReference>
<protein>
    <submittedName>
        <fullName evidence="1">Uncharacterized protein</fullName>
    </submittedName>
</protein>